<dbReference type="EMBL" id="BTRK01000006">
    <property type="protein sequence ID" value="GMR57877.1"/>
    <property type="molecule type" value="Genomic_DNA"/>
</dbReference>
<sequence length="111" mass="12304">QVDEDKKQIVKLEDLGDKLQQKVKVYKKQVEEAEEIAATNLGKYRQLQAMLDEAEERADLAENCLSKLRARTRSAASLAPIAPLPPGPNMLGHTASSASVMRSSSYMNNQF</sequence>
<dbReference type="Proteomes" id="UP001328107">
    <property type="component" value="Unassembled WGS sequence"/>
</dbReference>
<protein>
    <submittedName>
        <fullName evidence="2">Uncharacterized protein</fullName>
    </submittedName>
</protein>
<accession>A0AAN5D8X4</accession>
<comment type="caution">
    <text evidence="2">The sequence shown here is derived from an EMBL/GenBank/DDBJ whole genome shotgun (WGS) entry which is preliminary data.</text>
</comment>
<proteinExistence type="predicted"/>
<organism evidence="2 3">
    <name type="scientific">Pristionchus mayeri</name>
    <dbReference type="NCBI Taxonomy" id="1317129"/>
    <lineage>
        <taxon>Eukaryota</taxon>
        <taxon>Metazoa</taxon>
        <taxon>Ecdysozoa</taxon>
        <taxon>Nematoda</taxon>
        <taxon>Chromadorea</taxon>
        <taxon>Rhabditida</taxon>
        <taxon>Rhabditina</taxon>
        <taxon>Diplogasteromorpha</taxon>
        <taxon>Diplogasteroidea</taxon>
        <taxon>Neodiplogasteridae</taxon>
        <taxon>Pristionchus</taxon>
    </lineage>
</organism>
<keyword evidence="1" id="KW-0175">Coiled coil</keyword>
<evidence type="ECO:0000313" key="3">
    <source>
        <dbReference type="Proteomes" id="UP001328107"/>
    </source>
</evidence>
<dbReference type="AlphaFoldDB" id="A0AAN5D8X4"/>
<name>A0AAN5D8X4_9BILA</name>
<reference evidence="3" key="1">
    <citation type="submission" date="2022-10" db="EMBL/GenBank/DDBJ databases">
        <title>Genome assembly of Pristionchus species.</title>
        <authorList>
            <person name="Yoshida K."/>
            <person name="Sommer R.J."/>
        </authorList>
    </citation>
    <scope>NUCLEOTIDE SEQUENCE [LARGE SCALE GENOMIC DNA]</scope>
    <source>
        <strain evidence="3">RS5460</strain>
    </source>
</reference>
<feature type="coiled-coil region" evidence="1">
    <location>
        <begin position="2"/>
        <end position="71"/>
    </location>
</feature>
<evidence type="ECO:0000256" key="1">
    <source>
        <dbReference type="SAM" id="Coils"/>
    </source>
</evidence>
<evidence type="ECO:0000313" key="2">
    <source>
        <dbReference type="EMBL" id="GMR57877.1"/>
    </source>
</evidence>
<feature type="non-terminal residue" evidence="2">
    <location>
        <position position="1"/>
    </location>
</feature>
<keyword evidence="3" id="KW-1185">Reference proteome</keyword>
<gene>
    <name evidence="2" type="ORF">PMAYCL1PPCAC_28072</name>
</gene>